<dbReference type="AlphaFoldDB" id="A3IIX4"/>
<keyword evidence="1" id="KW-0812">Transmembrane</keyword>
<dbReference type="Proteomes" id="UP000003781">
    <property type="component" value="Unassembled WGS sequence"/>
</dbReference>
<keyword evidence="1" id="KW-0472">Membrane</keyword>
<accession>A3IIX4</accession>
<gene>
    <name evidence="2" type="ORF">CY0110_18212</name>
</gene>
<organism evidence="2 3">
    <name type="scientific">Crocosphaera chwakensis CCY0110</name>
    <dbReference type="NCBI Taxonomy" id="391612"/>
    <lineage>
        <taxon>Bacteria</taxon>
        <taxon>Bacillati</taxon>
        <taxon>Cyanobacteriota</taxon>
        <taxon>Cyanophyceae</taxon>
        <taxon>Oscillatoriophycideae</taxon>
        <taxon>Chroococcales</taxon>
        <taxon>Aphanothecaceae</taxon>
        <taxon>Crocosphaera</taxon>
        <taxon>Crocosphaera chwakensis</taxon>
    </lineage>
</organism>
<evidence type="ECO:0000313" key="2">
    <source>
        <dbReference type="EMBL" id="EAZ93756.1"/>
    </source>
</evidence>
<reference evidence="2 3" key="1">
    <citation type="submission" date="2007-03" db="EMBL/GenBank/DDBJ databases">
        <authorList>
            <person name="Stal L."/>
            <person name="Ferriera S."/>
            <person name="Johnson J."/>
            <person name="Kravitz S."/>
            <person name="Beeson K."/>
            <person name="Sutton G."/>
            <person name="Rogers Y.-H."/>
            <person name="Friedman R."/>
            <person name="Frazier M."/>
            <person name="Venter J.C."/>
        </authorList>
    </citation>
    <scope>NUCLEOTIDE SEQUENCE [LARGE SCALE GENOMIC DNA]</scope>
    <source>
        <strain evidence="2 3">CCY0110</strain>
    </source>
</reference>
<feature type="transmembrane region" description="Helical" evidence="1">
    <location>
        <begin position="12"/>
        <end position="42"/>
    </location>
</feature>
<name>A3IIX4_9CHRO</name>
<comment type="caution">
    <text evidence="2">The sequence shown here is derived from an EMBL/GenBank/DDBJ whole genome shotgun (WGS) entry which is preliminary data.</text>
</comment>
<evidence type="ECO:0000256" key="1">
    <source>
        <dbReference type="SAM" id="Phobius"/>
    </source>
</evidence>
<dbReference type="EMBL" id="AAXW01000002">
    <property type="protein sequence ID" value="EAZ93756.1"/>
    <property type="molecule type" value="Genomic_DNA"/>
</dbReference>
<keyword evidence="3" id="KW-1185">Reference proteome</keyword>
<proteinExistence type="predicted"/>
<keyword evidence="1" id="KW-1133">Transmembrane helix</keyword>
<protein>
    <submittedName>
        <fullName evidence="2">Uncharacterized protein</fullName>
    </submittedName>
</protein>
<evidence type="ECO:0000313" key="3">
    <source>
        <dbReference type="Proteomes" id="UP000003781"/>
    </source>
</evidence>
<sequence length="51" mass="6180">MHLVLVYLDFLVFFLFLGVNPFFLFLYQAFLSLFSLFLYLFYSPNLHQSFS</sequence>